<keyword evidence="1" id="KW-0732">Signal</keyword>
<name>A0ABD2J4V4_9BILA</name>
<gene>
    <name evidence="2" type="ORF">niasHT_039969</name>
</gene>
<dbReference type="Proteomes" id="UP001620626">
    <property type="component" value="Unassembled WGS sequence"/>
</dbReference>
<feature type="signal peptide" evidence="1">
    <location>
        <begin position="1"/>
        <end position="24"/>
    </location>
</feature>
<evidence type="ECO:0000313" key="3">
    <source>
        <dbReference type="Proteomes" id="UP001620626"/>
    </source>
</evidence>
<keyword evidence="3" id="KW-1185">Reference proteome</keyword>
<proteinExistence type="predicted"/>
<protein>
    <recommendedName>
        <fullName evidence="4">C6 domain-containing protein</fullName>
    </recommendedName>
</protein>
<evidence type="ECO:0000313" key="2">
    <source>
        <dbReference type="EMBL" id="KAL3086177.1"/>
    </source>
</evidence>
<sequence length="159" mass="15602">MVLLHSSLLSISIAILLLMPTVLQSCHPTDNTAAAGTTASEAPTSGGGSCTTCSPSTLRLLSVPEAVASGLAQATATTTPANTAGTNGAGCATLTPSCAAGQVVSIHVILANGDTDFGNYDSGSLPLECNANGKWVVPAGRQHAGNVVDGYSCVTSATG</sequence>
<organism evidence="2 3">
    <name type="scientific">Heterodera trifolii</name>
    <dbReference type="NCBI Taxonomy" id="157864"/>
    <lineage>
        <taxon>Eukaryota</taxon>
        <taxon>Metazoa</taxon>
        <taxon>Ecdysozoa</taxon>
        <taxon>Nematoda</taxon>
        <taxon>Chromadorea</taxon>
        <taxon>Rhabditida</taxon>
        <taxon>Tylenchina</taxon>
        <taxon>Tylenchomorpha</taxon>
        <taxon>Tylenchoidea</taxon>
        <taxon>Heteroderidae</taxon>
        <taxon>Heteroderinae</taxon>
        <taxon>Heterodera</taxon>
    </lineage>
</organism>
<evidence type="ECO:0000256" key="1">
    <source>
        <dbReference type="SAM" id="SignalP"/>
    </source>
</evidence>
<feature type="chain" id="PRO_5044782502" description="C6 domain-containing protein" evidence="1">
    <location>
        <begin position="25"/>
        <end position="159"/>
    </location>
</feature>
<accession>A0ABD2J4V4</accession>
<dbReference type="AlphaFoldDB" id="A0ABD2J4V4"/>
<dbReference type="EMBL" id="JBICBT010001046">
    <property type="protein sequence ID" value="KAL3086177.1"/>
    <property type="molecule type" value="Genomic_DNA"/>
</dbReference>
<evidence type="ECO:0008006" key="4">
    <source>
        <dbReference type="Google" id="ProtNLM"/>
    </source>
</evidence>
<comment type="caution">
    <text evidence="2">The sequence shown here is derived from an EMBL/GenBank/DDBJ whole genome shotgun (WGS) entry which is preliminary data.</text>
</comment>
<reference evidence="2 3" key="1">
    <citation type="submission" date="2024-10" db="EMBL/GenBank/DDBJ databases">
        <authorList>
            <person name="Kim D."/>
        </authorList>
    </citation>
    <scope>NUCLEOTIDE SEQUENCE [LARGE SCALE GENOMIC DNA]</scope>
    <source>
        <strain evidence="2">BH-2024</strain>
    </source>
</reference>